<gene>
    <name evidence="1" type="ORF">OG515_36225</name>
</gene>
<organism evidence="1 2">
    <name type="scientific">Streptomyces melanogenes</name>
    <dbReference type="NCBI Taxonomy" id="67326"/>
    <lineage>
        <taxon>Bacteria</taxon>
        <taxon>Bacillati</taxon>
        <taxon>Actinomycetota</taxon>
        <taxon>Actinomycetes</taxon>
        <taxon>Kitasatosporales</taxon>
        <taxon>Streptomycetaceae</taxon>
        <taxon>Streptomyces</taxon>
    </lineage>
</organism>
<dbReference type="Proteomes" id="UP001432060">
    <property type="component" value="Chromosome"/>
</dbReference>
<protein>
    <submittedName>
        <fullName evidence="1">DUF6355 family natural product biosynthesis protein</fullName>
    </submittedName>
</protein>
<reference evidence="1" key="1">
    <citation type="submission" date="2022-10" db="EMBL/GenBank/DDBJ databases">
        <title>The complete genomes of actinobacterial strains from the NBC collection.</title>
        <authorList>
            <person name="Joergensen T.S."/>
            <person name="Alvarez Arevalo M."/>
            <person name="Sterndorff E.B."/>
            <person name="Faurdal D."/>
            <person name="Vuksanovic O."/>
            <person name="Mourched A.-S."/>
            <person name="Charusanti P."/>
            <person name="Shaw S."/>
            <person name="Blin K."/>
            <person name="Weber T."/>
        </authorList>
    </citation>
    <scope>NUCLEOTIDE SEQUENCE</scope>
    <source>
        <strain evidence="1">NBC_00668</strain>
    </source>
</reference>
<dbReference type="EMBL" id="CP109019">
    <property type="protein sequence ID" value="WUT87819.1"/>
    <property type="molecule type" value="Genomic_DNA"/>
</dbReference>
<sequence>MTLAGVTPASATPDAKPCAYSESGGRAWYNHCTSDGSHIQIMVTLTVGGNVGPICVKPGENDLGPSWRTKGAFYNGKLC</sequence>
<evidence type="ECO:0000313" key="2">
    <source>
        <dbReference type="Proteomes" id="UP001432060"/>
    </source>
</evidence>
<evidence type="ECO:0000313" key="1">
    <source>
        <dbReference type="EMBL" id="WUT87819.1"/>
    </source>
</evidence>
<accession>A0ABZ1XW54</accession>
<dbReference type="InterPro" id="IPR045935">
    <property type="entry name" value="DUF6355"/>
</dbReference>
<proteinExistence type="predicted"/>
<name>A0ABZ1XW54_9ACTN</name>
<dbReference type="Pfam" id="PF19882">
    <property type="entry name" value="DUF6355"/>
    <property type="match status" value="1"/>
</dbReference>
<keyword evidence="2" id="KW-1185">Reference proteome</keyword>